<sequence>MKLLVIAHRGDSKNAPENTLSSFKNALEMEADGIEMDVQLTKDAQLVVIHDERVDRTTDGIGFVKDFTLKELKRLDAGIKFDKKFSGERVPTLYEVFELIGNKNFLLNIEIKSGIMLYSGIEEKLVKAIKANKFEDRVIISSFNYNSLRNIKIIAPELKTGLICQCGIVEAWHMAINMQAFSFHPFYLNIIPNIVEACRRNNIKLFPWTVDRKEDMEIMINYGVDGIISNNPGALINLLKKKTNMS</sequence>
<keyword evidence="3" id="KW-1185">Reference proteome</keyword>
<evidence type="ECO:0000259" key="1">
    <source>
        <dbReference type="PROSITE" id="PS51704"/>
    </source>
</evidence>
<evidence type="ECO:0000313" key="3">
    <source>
        <dbReference type="Proteomes" id="UP000671913"/>
    </source>
</evidence>
<dbReference type="EMBL" id="CP060096">
    <property type="protein sequence ID" value="QSZ27104.1"/>
    <property type="molecule type" value="Genomic_DNA"/>
</dbReference>
<dbReference type="Proteomes" id="UP000671913">
    <property type="component" value="Chromosome"/>
</dbReference>
<proteinExistence type="predicted"/>
<dbReference type="KEGG" id="aaut:ACETAC_09600"/>
<dbReference type="GO" id="GO:0006629">
    <property type="term" value="P:lipid metabolic process"/>
    <property type="evidence" value="ECO:0007669"/>
    <property type="project" value="InterPro"/>
</dbReference>
<dbReference type="Pfam" id="PF03009">
    <property type="entry name" value="GDPD"/>
    <property type="match status" value="1"/>
</dbReference>
<dbReference type="SUPFAM" id="SSF51695">
    <property type="entry name" value="PLC-like phosphodiesterases"/>
    <property type="match status" value="1"/>
</dbReference>
<name>A0A975AVC0_9THEO</name>
<protein>
    <submittedName>
        <fullName evidence="2">Glycerophosphodiester phosphodiesterase</fullName>
    </submittedName>
</protein>
<dbReference type="GO" id="GO:0008081">
    <property type="term" value="F:phosphoric diester hydrolase activity"/>
    <property type="evidence" value="ECO:0007669"/>
    <property type="project" value="InterPro"/>
</dbReference>
<dbReference type="PROSITE" id="PS51704">
    <property type="entry name" value="GP_PDE"/>
    <property type="match status" value="1"/>
</dbReference>
<dbReference type="PANTHER" id="PTHR46211">
    <property type="entry name" value="GLYCEROPHOSPHORYL DIESTER PHOSPHODIESTERASE"/>
    <property type="match status" value="1"/>
</dbReference>
<dbReference type="InterPro" id="IPR017946">
    <property type="entry name" value="PLC-like_Pdiesterase_TIM-brl"/>
</dbReference>
<dbReference type="CDD" id="cd08563">
    <property type="entry name" value="GDPD_TtGDE_like"/>
    <property type="match status" value="1"/>
</dbReference>
<reference evidence="2" key="1">
    <citation type="submission" date="2020-08" db="EMBL/GenBank/DDBJ databases">
        <title>Genomic insights into the carbon and energy metabolism of the first obligate autotrophic acetogenic bacterium Aceticella autotrophica gen. nov., sp. nov.</title>
        <authorList>
            <person name="Toshchakov S.V."/>
            <person name="Elcheninov A.G."/>
            <person name="Kublanov I.V."/>
            <person name="Frolov E.N."/>
            <person name="Lebedinsky A.V."/>
        </authorList>
    </citation>
    <scope>NUCLEOTIDE SEQUENCE</scope>
    <source>
        <strain evidence="2">3443-3Ac</strain>
    </source>
</reference>
<evidence type="ECO:0000313" key="2">
    <source>
        <dbReference type="EMBL" id="QSZ27104.1"/>
    </source>
</evidence>
<dbReference type="Gene3D" id="3.20.20.190">
    <property type="entry name" value="Phosphatidylinositol (PI) phosphodiesterase"/>
    <property type="match status" value="1"/>
</dbReference>
<dbReference type="RefSeq" id="WP_284679791.1">
    <property type="nucleotide sequence ID" value="NZ_CP060096.1"/>
</dbReference>
<organism evidence="2 3">
    <name type="scientific">Aceticella autotrophica</name>
    <dbReference type="NCBI Taxonomy" id="2755338"/>
    <lineage>
        <taxon>Bacteria</taxon>
        <taxon>Bacillati</taxon>
        <taxon>Bacillota</taxon>
        <taxon>Clostridia</taxon>
        <taxon>Thermoanaerobacterales</taxon>
        <taxon>Thermoanaerobacteraceae</taxon>
        <taxon>Aceticella</taxon>
    </lineage>
</organism>
<feature type="domain" description="GP-PDE" evidence="1">
    <location>
        <begin position="3"/>
        <end position="239"/>
    </location>
</feature>
<accession>A0A975AVC0</accession>
<dbReference type="PANTHER" id="PTHR46211:SF1">
    <property type="entry name" value="GLYCEROPHOSPHODIESTER PHOSPHODIESTERASE, CYTOPLASMIC"/>
    <property type="match status" value="1"/>
</dbReference>
<dbReference type="AlphaFoldDB" id="A0A975AVC0"/>
<gene>
    <name evidence="2" type="ORF">ACETAC_09600</name>
</gene>
<dbReference type="InterPro" id="IPR030395">
    <property type="entry name" value="GP_PDE_dom"/>
</dbReference>